<dbReference type="EMBL" id="CP018082">
    <property type="protein sequence ID" value="APE36431.1"/>
    <property type="molecule type" value="Genomic_DNA"/>
</dbReference>
<protein>
    <recommendedName>
        <fullName evidence="1">Aminoglycoside phosphotransferase domain-containing protein</fullName>
    </recommendedName>
</protein>
<dbReference type="Gene3D" id="3.90.1200.10">
    <property type="match status" value="1"/>
</dbReference>
<evidence type="ECO:0000313" key="3">
    <source>
        <dbReference type="Proteomes" id="UP000183810"/>
    </source>
</evidence>
<dbReference type="AlphaFoldDB" id="A0A1J0VWX1"/>
<proteinExistence type="predicted"/>
<accession>A0A1J0VWX1</accession>
<dbReference type="Proteomes" id="UP000183810">
    <property type="component" value="Chromosome"/>
</dbReference>
<dbReference type="OrthoDB" id="3723194at2"/>
<evidence type="ECO:0000259" key="1">
    <source>
        <dbReference type="Pfam" id="PF01636"/>
    </source>
</evidence>
<keyword evidence="3" id="KW-1185">Reference proteome</keyword>
<dbReference type="InterPro" id="IPR002575">
    <property type="entry name" value="Aminoglycoside_PTrfase"/>
</dbReference>
<gene>
    <name evidence="2" type="ORF">BOX37_23665</name>
</gene>
<sequence>MRSKDIVALARAACTQAQVPAARIDPIRLRDNAMLRTDTATIIRVHQRGELATAVRELRAADWLRSHHVRAPEPLVPDPVVVAERPVTFWEDLGSGGPAEAPETGAMLARLHTLRVPSHLGLPLFTLPDFTDRIDQCLTDETEKVWLRDYADNLAARWDALEWPSPWCVIHGDPSPANTMAAPTGGHVVDLERCCIGPPQWDQATVAFQSDTLSDPPARWKQFADAYGSDVTGWDGYPAIRDVRSFELCLFALRHAAVSEHARQQADYRLACLRGHRGLRPGDGLRLETSRRSLHAAVIAYIRAPTTTSGPVGAMMASR</sequence>
<reference evidence="2" key="1">
    <citation type="submission" date="2016-11" db="EMBL/GenBank/DDBJ databases">
        <authorList>
            <person name="Jaros S."/>
            <person name="Januszkiewicz K."/>
            <person name="Wedrychowicz H."/>
        </authorList>
    </citation>
    <scope>NUCLEOTIDE SEQUENCE [LARGE SCALE GENOMIC DNA]</scope>
    <source>
        <strain evidence="2">Y48</strain>
    </source>
</reference>
<evidence type="ECO:0000313" key="2">
    <source>
        <dbReference type="EMBL" id="APE36431.1"/>
    </source>
</evidence>
<dbReference type="InterPro" id="IPR011009">
    <property type="entry name" value="Kinase-like_dom_sf"/>
</dbReference>
<dbReference type="RefSeq" id="WP_071929613.1">
    <property type="nucleotide sequence ID" value="NZ_CP018082.1"/>
</dbReference>
<dbReference type="SUPFAM" id="SSF56112">
    <property type="entry name" value="Protein kinase-like (PK-like)"/>
    <property type="match status" value="1"/>
</dbReference>
<dbReference type="KEGG" id="nsl:BOX37_23665"/>
<organism evidence="2 3">
    <name type="scientific">Nocardia mangyaensis</name>
    <dbReference type="NCBI Taxonomy" id="2213200"/>
    <lineage>
        <taxon>Bacteria</taxon>
        <taxon>Bacillati</taxon>
        <taxon>Actinomycetota</taxon>
        <taxon>Actinomycetes</taxon>
        <taxon>Mycobacteriales</taxon>
        <taxon>Nocardiaceae</taxon>
        <taxon>Nocardia</taxon>
    </lineage>
</organism>
<name>A0A1J0VWX1_9NOCA</name>
<dbReference type="Pfam" id="PF01636">
    <property type="entry name" value="APH"/>
    <property type="match status" value="1"/>
</dbReference>
<feature type="domain" description="Aminoglycoside phosphotransferase" evidence="1">
    <location>
        <begin position="36"/>
        <end position="236"/>
    </location>
</feature>